<feature type="region of interest" description="Disordered" evidence="8">
    <location>
        <begin position="795"/>
        <end position="827"/>
    </location>
</feature>
<dbReference type="Pfam" id="PF05978">
    <property type="entry name" value="UNC-93"/>
    <property type="match status" value="1"/>
</dbReference>
<feature type="compositionally biased region" description="Basic residues" evidence="8">
    <location>
        <begin position="957"/>
        <end position="976"/>
    </location>
</feature>
<evidence type="ECO:0000256" key="6">
    <source>
        <dbReference type="ARBA" id="ARBA00023180"/>
    </source>
</evidence>
<feature type="transmembrane region" description="Helical" evidence="9">
    <location>
        <begin position="39"/>
        <end position="57"/>
    </location>
</feature>
<dbReference type="Gene3D" id="3.30.470.20">
    <property type="entry name" value="ATP-grasp fold, B domain"/>
    <property type="match status" value="1"/>
</dbReference>
<feature type="transmembrane region" description="Helical" evidence="9">
    <location>
        <begin position="346"/>
        <end position="364"/>
    </location>
</feature>
<feature type="transmembrane region" description="Helical" evidence="9">
    <location>
        <begin position="385"/>
        <end position="405"/>
    </location>
</feature>
<evidence type="ECO:0000256" key="2">
    <source>
        <dbReference type="ARBA" id="ARBA00009172"/>
    </source>
</evidence>
<feature type="transmembrane region" description="Helical" evidence="9">
    <location>
        <begin position="286"/>
        <end position="310"/>
    </location>
</feature>
<keyword evidence="11" id="KW-1185">Reference proteome</keyword>
<feature type="transmembrane region" description="Helical" evidence="9">
    <location>
        <begin position="411"/>
        <end position="431"/>
    </location>
</feature>
<evidence type="ECO:0000256" key="5">
    <source>
        <dbReference type="ARBA" id="ARBA00023136"/>
    </source>
</evidence>
<evidence type="ECO:0000256" key="7">
    <source>
        <dbReference type="ARBA" id="ARBA00040854"/>
    </source>
</evidence>
<evidence type="ECO:0000256" key="3">
    <source>
        <dbReference type="ARBA" id="ARBA00022692"/>
    </source>
</evidence>
<dbReference type="PANTHER" id="PTHR19444">
    <property type="entry name" value="UNC-93 RELATED"/>
    <property type="match status" value="1"/>
</dbReference>
<dbReference type="GO" id="GO:0016881">
    <property type="term" value="F:acid-amino acid ligase activity"/>
    <property type="evidence" value="ECO:0007669"/>
    <property type="project" value="UniProtKB-ARBA"/>
</dbReference>
<comment type="similarity">
    <text evidence="2">Belongs to the unc-93 family.</text>
</comment>
<keyword evidence="6" id="KW-0325">Glycoprotein</keyword>
<dbReference type="InterPro" id="IPR004344">
    <property type="entry name" value="TTL/TTLL_fam"/>
</dbReference>
<gene>
    <name evidence="10" type="ORF">SUZIE_157630</name>
</gene>
<dbReference type="FunFam" id="1.20.1250.20:FF:000290">
    <property type="entry name" value="Unc-93 homolog A"/>
    <property type="match status" value="1"/>
</dbReference>
<dbReference type="EMBL" id="JAATJV010372099">
    <property type="protein sequence ID" value="MBZ3880379.1"/>
    <property type="molecule type" value="Genomic_DNA"/>
</dbReference>
<feature type="transmembrane region" description="Helical" evidence="9">
    <location>
        <begin position="322"/>
        <end position="340"/>
    </location>
</feature>
<evidence type="ECO:0000256" key="1">
    <source>
        <dbReference type="ARBA" id="ARBA00004141"/>
    </source>
</evidence>
<feature type="compositionally biased region" description="Pro residues" evidence="8">
    <location>
        <begin position="910"/>
        <end position="920"/>
    </location>
</feature>
<protein>
    <recommendedName>
        <fullName evidence="7">Protein unc-93 homolog A</fullName>
    </recommendedName>
</protein>
<feature type="region of interest" description="Disordered" evidence="8">
    <location>
        <begin position="957"/>
        <end position="996"/>
    </location>
</feature>
<dbReference type="InterPro" id="IPR010291">
    <property type="entry name" value="Ion_channel_UNC-93"/>
</dbReference>
<dbReference type="Pfam" id="PF03133">
    <property type="entry name" value="TTL"/>
    <property type="match status" value="1"/>
</dbReference>
<dbReference type="SUPFAM" id="SSF56059">
    <property type="entry name" value="Glutathione synthetase ATP-binding domain-like"/>
    <property type="match status" value="1"/>
</dbReference>
<keyword evidence="5 9" id="KW-0472">Membrane</keyword>
<proteinExistence type="inferred from homology"/>
<feature type="transmembrane region" description="Helical" evidence="9">
    <location>
        <begin position="69"/>
        <end position="88"/>
    </location>
</feature>
<dbReference type="SUPFAM" id="SSF103473">
    <property type="entry name" value="MFS general substrate transporter"/>
    <property type="match status" value="1"/>
</dbReference>
<dbReference type="AlphaFoldDB" id="A0AA41T1Y5"/>
<keyword evidence="4 9" id="KW-1133">Transmembrane helix</keyword>
<dbReference type="CDD" id="cd17406">
    <property type="entry name" value="MFS_unc93A_like"/>
    <property type="match status" value="1"/>
</dbReference>
<comment type="subcellular location">
    <subcellularLocation>
        <location evidence="1">Membrane</location>
        <topology evidence="1">Multi-pass membrane protein</topology>
    </subcellularLocation>
</comment>
<organism evidence="10 11">
    <name type="scientific">Sciurus carolinensis</name>
    <name type="common">Eastern gray squirrel</name>
    <dbReference type="NCBI Taxonomy" id="30640"/>
    <lineage>
        <taxon>Eukaryota</taxon>
        <taxon>Metazoa</taxon>
        <taxon>Chordata</taxon>
        <taxon>Craniata</taxon>
        <taxon>Vertebrata</taxon>
        <taxon>Euteleostomi</taxon>
        <taxon>Mammalia</taxon>
        <taxon>Eutheria</taxon>
        <taxon>Euarchontoglires</taxon>
        <taxon>Glires</taxon>
        <taxon>Rodentia</taxon>
        <taxon>Sciuromorpha</taxon>
        <taxon>Sciuridae</taxon>
        <taxon>Sciurinae</taxon>
        <taxon>Sciurini</taxon>
        <taxon>Sciurus</taxon>
    </lineage>
</organism>
<keyword evidence="3 9" id="KW-0812">Transmembrane</keyword>
<dbReference type="PANTHER" id="PTHR19444:SF13">
    <property type="entry name" value="PROTEIN UNC-93 HOMOLOG A"/>
    <property type="match status" value="1"/>
</dbReference>
<name>A0AA41T1Y5_SCICA</name>
<evidence type="ECO:0000313" key="10">
    <source>
        <dbReference type="EMBL" id="MBZ3880379.1"/>
    </source>
</evidence>
<feature type="transmembrane region" description="Helical" evidence="9">
    <location>
        <begin position="137"/>
        <end position="160"/>
    </location>
</feature>
<evidence type="ECO:0000256" key="8">
    <source>
        <dbReference type="SAM" id="MobiDB-lite"/>
    </source>
</evidence>
<evidence type="ECO:0000313" key="11">
    <source>
        <dbReference type="Proteomes" id="UP001166674"/>
    </source>
</evidence>
<accession>A0AA41T1Y5</accession>
<reference evidence="10" key="1">
    <citation type="submission" date="2020-03" db="EMBL/GenBank/DDBJ databases">
        <title>Studies in the Genomics of Life Span.</title>
        <authorList>
            <person name="Glass D."/>
        </authorList>
    </citation>
    <scope>NUCLEOTIDE SEQUENCE</scope>
    <source>
        <strain evidence="10">SUZIE</strain>
        <tissue evidence="10">Muscle</tissue>
    </source>
</reference>
<dbReference type="Gene3D" id="1.20.1250.20">
    <property type="entry name" value="MFS general substrate transporter like domains"/>
    <property type="match status" value="2"/>
</dbReference>
<feature type="transmembrane region" description="Helical" evidence="9">
    <location>
        <begin position="199"/>
        <end position="222"/>
    </location>
</feature>
<evidence type="ECO:0000256" key="9">
    <source>
        <dbReference type="SAM" id="Phobius"/>
    </source>
</evidence>
<feature type="region of interest" description="Disordered" evidence="8">
    <location>
        <begin position="883"/>
        <end position="924"/>
    </location>
</feature>
<dbReference type="PROSITE" id="PS51221">
    <property type="entry name" value="TTL"/>
    <property type="match status" value="1"/>
</dbReference>
<sequence>MDRSLRNVLVVSFGFLLLFTAYGGLQNLQSSLYSEEGLGVAALSTLYGSVLLSSMLLPPILIRRFGCKWTIVGSMCCYVTFSLGNFHASWYTLIPTSILLGLGAAPLWSAQSTYLTVMGNAHAQEVSKLGRDVVNQYFGIFFLIFQSSGVWGNLISSLVLGQTPTQEAKPEENFEYCGAKDCLLVTLPTNSTHRPSQELIYTLLGIYTASGVLAILLIAVCLEAREDSASQGEAETKAPPFLLTLLSTFRLFRDKRLCLLVLLPTYSGLQQGFLSGEYTRSFATCVLGIHFVGYVMICFSAASALCSLLFGKLSQYTGRRAIYVLGAATHLSCILALLLWRPRSSQMAVFFLIPGLWGVGDAVWQTQNNALYGILFEKNKEAAFANYRLWEALGFVMAFGYSSFLCVSVKLYILLGVLVLAMVTYGTVEYLESRSPDRNPSFKTEDEPPGATLKPLVFRVDKTTPKVVQSVLLERGWDKFDEQERNVEDWNLYWRTSSFRMIEHINIKPWQRLNHHPGTTTLTRKDRLARHLQRMRRMYGAALYEFVPETFIMPSDYTKFIAEYFREKQTRGAKHGYWICKPAELSRGRGIMIFSDIKDLIFSDAYIVQKYICNPLLVGRYKCDLRLYVCVTGFKPLTIYVYKEGLVRFATEKFDLHDLKNCYAHLTNSSINKSGVSYEKIKEVVGRGCKWTLSRFFSYLRNGDVDDLLLWQKINHMVILTVLAMAPSVPFAANCFELFGFDILIDDNLKPWLLEVNHSPALSLDCSTDVSVKRKLIHDIIELICLNGLRSEGKESRKAASGNPDPLFSRGARRGRGGPHTHLPYGSLLRFTGRTHSRTSPATEKAVSTCPTRPRTTQLRETANGQDLLLSSREAPKIKASLRGRRTPGPTLIPYVTLTQPHPCRTKSPPSVPDTGPEPDPQAGSFTLIFPFNEATSGASRNGLDVRRIIQELQKLVSKRHPHAPGSGAKRRRRALRTQGERQVQHLLPAAQQHMV</sequence>
<dbReference type="InterPro" id="IPR036259">
    <property type="entry name" value="MFS_trans_sf"/>
</dbReference>
<dbReference type="GO" id="GO:0140096">
    <property type="term" value="F:catalytic activity, acting on a protein"/>
    <property type="evidence" value="ECO:0007669"/>
    <property type="project" value="UniProtKB-ARBA"/>
</dbReference>
<feature type="transmembrane region" description="Helical" evidence="9">
    <location>
        <begin position="94"/>
        <end position="117"/>
    </location>
</feature>
<dbReference type="Proteomes" id="UP001166674">
    <property type="component" value="Unassembled WGS sequence"/>
</dbReference>
<dbReference type="InterPro" id="IPR051951">
    <property type="entry name" value="UNC-93_regulatory"/>
</dbReference>
<dbReference type="GO" id="GO:0016020">
    <property type="term" value="C:membrane"/>
    <property type="evidence" value="ECO:0007669"/>
    <property type="project" value="UniProtKB-SubCell"/>
</dbReference>
<evidence type="ECO:0000256" key="4">
    <source>
        <dbReference type="ARBA" id="ARBA00022989"/>
    </source>
</evidence>
<comment type="caution">
    <text evidence="10">The sequence shown here is derived from an EMBL/GenBank/DDBJ whole genome shotgun (WGS) entry which is preliminary data.</text>
</comment>